<dbReference type="InterPro" id="IPR041489">
    <property type="entry name" value="PDZ_6"/>
</dbReference>
<feature type="transmembrane region" description="Helical" evidence="11">
    <location>
        <begin position="127"/>
        <end position="155"/>
    </location>
</feature>
<evidence type="ECO:0000256" key="11">
    <source>
        <dbReference type="SAM" id="Phobius"/>
    </source>
</evidence>
<evidence type="ECO:0000259" key="12">
    <source>
        <dbReference type="SMART" id="SM00228"/>
    </source>
</evidence>
<evidence type="ECO:0000256" key="2">
    <source>
        <dbReference type="ARBA" id="ARBA00004141"/>
    </source>
</evidence>
<dbReference type="InterPro" id="IPR008915">
    <property type="entry name" value="Peptidase_M50"/>
</dbReference>
<organism evidence="13">
    <name type="scientific">Gulosibacter sediminis</name>
    <dbReference type="NCBI Taxonomy" id="1729695"/>
    <lineage>
        <taxon>Bacteria</taxon>
        <taxon>Bacillati</taxon>
        <taxon>Actinomycetota</taxon>
        <taxon>Actinomycetes</taxon>
        <taxon>Micrococcales</taxon>
        <taxon>Microbacteriaceae</taxon>
        <taxon>Gulosibacter</taxon>
    </lineage>
</organism>
<dbReference type="PANTHER" id="PTHR42837">
    <property type="entry name" value="REGULATOR OF SIGMA-E PROTEASE RSEP"/>
    <property type="match status" value="1"/>
</dbReference>
<comment type="subcellular location">
    <subcellularLocation>
        <location evidence="2">Membrane</location>
        <topology evidence="2">Multi-pass membrane protein</topology>
    </subcellularLocation>
</comment>
<keyword evidence="5 11" id="KW-0812">Transmembrane</keyword>
<keyword evidence="6" id="KW-0378">Hydrolase</keyword>
<sequence length="444" mass="47711">MTGIVLFVVGILAAVLGLGISIALHELGHLFFAKRFNVRVPQYMIGFGPTIWSFKRGETEYGFKLLPLGGYISMIGMYPPEPGDKAKAAGTGMFSRLIQDGREASAETIMVGEDDRTFYRLPVWKRLLIMFGGPIMNFVLAAMIFSIVAVGFGVYQPTTTVGDVYECVVPAGSEASTDECDEPSPGAAAGLLPGDTITSLNGSPLSGWDELQSTIRVSADVPLTLTVERGDETLDLTVTPRPNEIYVTDPQTGQVVEDENGNALTETVGFVGFTAVSAREQQDLTFVGEMYWDNLTSVANVIVTMPERVVQMFQAGFLGAERDPYGPMSVVGVGRITGEVVSMEDTPVLDRVATVLSIVGSLNVMLGVLNLVPLPPLDGGHIAAALWDGLRRWWARVRGKPDPGPFDAAKLLPVTMVMATILILIGALFIFTDIVNPISLFSSP</sequence>
<evidence type="ECO:0000256" key="5">
    <source>
        <dbReference type="ARBA" id="ARBA00022692"/>
    </source>
</evidence>
<comment type="similarity">
    <text evidence="3">Belongs to the peptidase M50B family.</text>
</comment>
<dbReference type="PANTHER" id="PTHR42837:SF2">
    <property type="entry name" value="MEMBRANE METALLOPROTEASE ARASP2, CHLOROPLASTIC-RELATED"/>
    <property type="match status" value="1"/>
</dbReference>
<gene>
    <name evidence="13" type="ORF">M3M28_05630</name>
</gene>
<evidence type="ECO:0000256" key="4">
    <source>
        <dbReference type="ARBA" id="ARBA00022670"/>
    </source>
</evidence>
<dbReference type="Gene3D" id="2.30.42.10">
    <property type="match status" value="1"/>
</dbReference>
<dbReference type="InterPro" id="IPR004387">
    <property type="entry name" value="Pept_M50_Zn"/>
</dbReference>
<evidence type="ECO:0000256" key="1">
    <source>
        <dbReference type="ARBA" id="ARBA00001947"/>
    </source>
</evidence>
<dbReference type="GO" id="GO:0008233">
    <property type="term" value="F:peptidase activity"/>
    <property type="evidence" value="ECO:0007669"/>
    <property type="project" value="UniProtKB-KW"/>
</dbReference>
<dbReference type="Pfam" id="PF17820">
    <property type="entry name" value="PDZ_6"/>
    <property type="match status" value="1"/>
</dbReference>
<evidence type="ECO:0000256" key="8">
    <source>
        <dbReference type="ARBA" id="ARBA00022989"/>
    </source>
</evidence>
<dbReference type="EMBL" id="CP097160">
    <property type="protein sequence ID" value="UQN15928.1"/>
    <property type="molecule type" value="Genomic_DNA"/>
</dbReference>
<evidence type="ECO:0000256" key="7">
    <source>
        <dbReference type="ARBA" id="ARBA00022833"/>
    </source>
</evidence>
<comment type="cofactor">
    <cofactor evidence="1">
        <name>Zn(2+)</name>
        <dbReference type="ChEBI" id="CHEBI:29105"/>
    </cofactor>
</comment>
<protein>
    <submittedName>
        <fullName evidence="13">Site-2 protease family protein</fullName>
    </submittedName>
</protein>
<evidence type="ECO:0000256" key="3">
    <source>
        <dbReference type="ARBA" id="ARBA00007931"/>
    </source>
</evidence>
<dbReference type="CDD" id="cd06163">
    <property type="entry name" value="S2P-M50_PDZ_RseP-like"/>
    <property type="match status" value="1"/>
</dbReference>
<reference evidence="13" key="1">
    <citation type="submission" date="2022-05" db="EMBL/GenBank/DDBJ databases">
        <title>Complete genome sequence of toluene-degrading Gulosibacter sediminis strain ACHW.36C.</title>
        <authorList>
            <person name="Wai A.C."/>
            <person name="Lai G.K."/>
            <person name="Griffin S.D."/>
            <person name="Leung F.C."/>
        </authorList>
    </citation>
    <scope>NUCLEOTIDE SEQUENCE [LARGE SCALE GENOMIC DNA]</scope>
    <source>
        <strain evidence="13">ACHW.36C</strain>
    </source>
</reference>
<dbReference type="InterPro" id="IPR001478">
    <property type="entry name" value="PDZ"/>
</dbReference>
<evidence type="ECO:0000313" key="13">
    <source>
        <dbReference type="EMBL" id="UQN15928.1"/>
    </source>
</evidence>
<evidence type="ECO:0000256" key="10">
    <source>
        <dbReference type="ARBA" id="ARBA00023136"/>
    </source>
</evidence>
<evidence type="ECO:0000256" key="9">
    <source>
        <dbReference type="ARBA" id="ARBA00023049"/>
    </source>
</evidence>
<accession>A0ABY4N3X6</accession>
<feature type="transmembrane region" description="Helical" evidence="11">
    <location>
        <begin position="411"/>
        <end position="431"/>
    </location>
</feature>
<feature type="transmembrane region" description="Helical" evidence="11">
    <location>
        <begin position="6"/>
        <end position="25"/>
    </location>
</feature>
<dbReference type="SMART" id="SM00228">
    <property type="entry name" value="PDZ"/>
    <property type="match status" value="1"/>
</dbReference>
<keyword evidence="10 11" id="KW-0472">Membrane</keyword>
<proteinExistence type="inferred from homology"/>
<evidence type="ECO:0000256" key="6">
    <source>
        <dbReference type="ARBA" id="ARBA00022801"/>
    </source>
</evidence>
<dbReference type="Pfam" id="PF02163">
    <property type="entry name" value="Peptidase_M50"/>
    <property type="match status" value="1"/>
</dbReference>
<dbReference type="CDD" id="cd23081">
    <property type="entry name" value="cpPDZ_EcRseP-like"/>
    <property type="match status" value="1"/>
</dbReference>
<dbReference type="InterPro" id="IPR036034">
    <property type="entry name" value="PDZ_sf"/>
</dbReference>
<name>A0ABY4N3X6_9MICO</name>
<keyword evidence="7" id="KW-0862">Zinc</keyword>
<keyword evidence="4 13" id="KW-0645">Protease</keyword>
<feature type="domain" description="PDZ" evidence="12">
    <location>
        <begin position="141"/>
        <end position="231"/>
    </location>
</feature>
<keyword evidence="8 11" id="KW-1133">Transmembrane helix</keyword>
<dbReference type="SUPFAM" id="SSF50156">
    <property type="entry name" value="PDZ domain-like"/>
    <property type="match status" value="1"/>
</dbReference>
<dbReference type="GO" id="GO:0006508">
    <property type="term" value="P:proteolysis"/>
    <property type="evidence" value="ECO:0007669"/>
    <property type="project" value="UniProtKB-KW"/>
</dbReference>
<keyword evidence="9" id="KW-0482">Metalloprotease</keyword>